<dbReference type="GO" id="GO:0031956">
    <property type="term" value="F:medium-chain fatty acid-CoA ligase activity"/>
    <property type="evidence" value="ECO:0007669"/>
    <property type="project" value="TreeGrafter"/>
</dbReference>
<dbReference type="Gene3D" id="3.30.300.30">
    <property type="match status" value="1"/>
</dbReference>
<sequence>MRFDTLLREESKRRYEAAGYWRGRTLLHALDDVVRLRPDATAVVSPNGRRLSFAELDEASRRVAANLAAWGVGQGDVISVQLPNWAEFVVVHLAATRVGAVTNPLLPIYRESELSYILAFAKAKVALIPGQYRGWDYPAMYQRMRASLPDLERVVVVGGEAAAGMRDYAELSAESSFPLPALEWDANDVSVVVFTSGTESKPKGVMHSHNTMMYATQAMPELLGLTHEDTVWVPSPVGHGTGFVWGMRQALVLGSKMVLQDIWDPEEALRLIEAERCAFTLSATPFVKMLLDCPAVQHRDTSSFRYFGCAGAPIPRHLGLEAKEKLGCELIGMWGMSECFVGSSSRADDPEEKRWGTDGRAMPGGELAIFDETHTRILACGEVGELATRGPHVALGYFNDPQRTAQAFSPDGWLFTNDLAVMDAEGYMRIVGRRKDIINRGGLKVSAREVEELLGRHPLVNDVAVVAVPDDRLGEKGCVFVIPAGEAQPTLRELLDYLEERGIAKYKLPEFLVMLSEFPMTPTGKVQKFALRDAVIEGRYSVHIV</sequence>
<proteinExistence type="inferred from homology"/>
<dbReference type="Pfam" id="PF00501">
    <property type="entry name" value="AMP-binding"/>
    <property type="match status" value="1"/>
</dbReference>
<dbReference type="InterPro" id="IPR042099">
    <property type="entry name" value="ANL_N_sf"/>
</dbReference>
<dbReference type="EMBL" id="VLTJ01000029">
    <property type="protein sequence ID" value="TSH92743.1"/>
    <property type="molecule type" value="Genomic_DNA"/>
</dbReference>
<gene>
    <name evidence="5" type="ORF">FOZ76_15140</name>
</gene>
<keyword evidence="2" id="KW-0436">Ligase</keyword>
<evidence type="ECO:0000256" key="1">
    <source>
        <dbReference type="ARBA" id="ARBA00006432"/>
    </source>
</evidence>
<dbReference type="Gene3D" id="3.40.50.12780">
    <property type="entry name" value="N-terminal domain of ligase-like"/>
    <property type="match status" value="1"/>
</dbReference>
<evidence type="ECO:0000256" key="2">
    <source>
        <dbReference type="ARBA" id="ARBA00022598"/>
    </source>
</evidence>
<dbReference type="Proteomes" id="UP000318405">
    <property type="component" value="Unassembled WGS sequence"/>
</dbReference>
<dbReference type="PANTHER" id="PTHR43201:SF5">
    <property type="entry name" value="MEDIUM-CHAIN ACYL-COA LIGASE ACSF2, MITOCHONDRIAL"/>
    <property type="match status" value="1"/>
</dbReference>
<comment type="caution">
    <text evidence="5">The sequence shown here is derived from an EMBL/GenBank/DDBJ whole genome shotgun (WGS) entry which is preliminary data.</text>
</comment>
<dbReference type="AlphaFoldDB" id="A0A556AIL8"/>
<dbReference type="PROSITE" id="PS00455">
    <property type="entry name" value="AMP_BINDING"/>
    <property type="match status" value="1"/>
</dbReference>
<dbReference type="Pfam" id="PF13193">
    <property type="entry name" value="AMP-binding_C"/>
    <property type="match status" value="1"/>
</dbReference>
<dbReference type="InterPro" id="IPR000873">
    <property type="entry name" value="AMP-dep_synth/lig_dom"/>
</dbReference>
<dbReference type="PANTHER" id="PTHR43201">
    <property type="entry name" value="ACYL-COA SYNTHETASE"/>
    <property type="match status" value="1"/>
</dbReference>
<protein>
    <submittedName>
        <fullName evidence="5">AMP-binding protein</fullName>
    </submittedName>
</protein>
<keyword evidence="6" id="KW-1185">Reference proteome</keyword>
<evidence type="ECO:0000313" key="6">
    <source>
        <dbReference type="Proteomes" id="UP000318405"/>
    </source>
</evidence>
<evidence type="ECO:0000259" key="3">
    <source>
        <dbReference type="Pfam" id="PF00501"/>
    </source>
</evidence>
<evidence type="ECO:0000313" key="5">
    <source>
        <dbReference type="EMBL" id="TSH92743.1"/>
    </source>
</evidence>
<feature type="domain" description="AMP-dependent synthetase/ligase" evidence="3">
    <location>
        <begin position="32"/>
        <end position="398"/>
    </location>
</feature>
<dbReference type="GO" id="GO:0006631">
    <property type="term" value="P:fatty acid metabolic process"/>
    <property type="evidence" value="ECO:0007669"/>
    <property type="project" value="TreeGrafter"/>
</dbReference>
<dbReference type="InterPro" id="IPR020845">
    <property type="entry name" value="AMP-binding_CS"/>
</dbReference>
<organism evidence="5 6">
    <name type="scientific">Verticiella sediminum</name>
    <dbReference type="NCBI Taxonomy" id="1247510"/>
    <lineage>
        <taxon>Bacteria</taxon>
        <taxon>Pseudomonadati</taxon>
        <taxon>Pseudomonadota</taxon>
        <taxon>Betaproteobacteria</taxon>
        <taxon>Burkholderiales</taxon>
        <taxon>Alcaligenaceae</taxon>
        <taxon>Verticiella</taxon>
    </lineage>
</organism>
<accession>A0A556AIL8</accession>
<feature type="domain" description="AMP-binding enzyme C-terminal" evidence="4">
    <location>
        <begin position="449"/>
        <end position="525"/>
    </location>
</feature>
<dbReference type="OrthoDB" id="9766486at2"/>
<reference evidence="5 6" key="1">
    <citation type="submission" date="2019-07" db="EMBL/GenBank/DDBJ databases">
        <title>Qingshengfaniella alkalisoli gen. nov., sp. nov., isolated from saline soil.</title>
        <authorList>
            <person name="Xu L."/>
            <person name="Huang X.-X."/>
            <person name="Sun J.-Q."/>
        </authorList>
    </citation>
    <scope>NUCLEOTIDE SEQUENCE [LARGE SCALE GENOMIC DNA]</scope>
    <source>
        <strain evidence="5 6">DSM 27279</strain>
    </source>
</reference>
<dbReference type="RefSeq" id="WP_143949109.1">
    <property type="nucleotide sequence ID" value="NZ_BAABMB010000001.1"/>
</dbReference>
<name>A0A556AIL8_9BURK</name>
<dbReference type="InterPro" id="IPR045851">
    <property type="entry name" value="AMP-bd_C_sf"/>
</dbReference>
<dbReference type="InterPro" id="IPR025110">
    <property type="entry name" value="AMP-bd_C"/>
</dbReference>
<evidence type="ECO:0000259" key="4">
    <source>
        <dbReference type="Pfam" id="PF13193"/>
    </source>
</evidence>
<comment type="similarity">
    <text evidence="1">Belongs to the ATP-dependent AMP-binding enzyme family.</text>
</comment>
<dbReference type="SUPFAM" id="SSF56801">
    <property type="entry name" value="Acetyl-CoA synthetase-like"/>
    <property type="match status" value="1"/>
</dbReference>